<dbReference type="EMBL" id="MAVT02000319">
    <property type="protein sequence ID" value="POS76924.1"/>
    <property type="molecule type" value="Genomic_DNA"/>
</dbReference>
<reference evidence="1" key="1">
    <citation type="submission" date="2017-09" db="EMBL/GenBank/DDBJ databases">
        <title>Polyketide synthases of a Diaporthe helianthi virulent isolate.</title>
        <authorList>
            <person name="Baroncelli R."/>
        </authorList>
    </citation>
    <scope>NUCLEOTIDE SEQUENCE [LARGE SCALE GENOMIC DNA]</scope>
    <source>
        <strain evidence="1">7/96</strain>
    </source>
</reference>
<keyword evidence="2" id="KW-1185">Reference proteome</keyword>
<dbReference type="InParanoid" id="A0A2P5I364"/>
<comment type="caution">
    <text evidence="1">The sequence shown here is derived from an EMBL/GenBank/DDBJ whole genome shotgun (WGS) entry which is preliminary data.</text>
</comment>
<dbReference type="AlphaFoldDB" id="A0A2P5I364"/>
<dbReference type="Proteomes" id="UP000094444">
    <property type="component" value="Unassembled WGS sequence"/>
</dbReference>
<name>A0A2P5I364_DIAHE</name>
<evidence type="ECO:0000313" key="2">
    <source>
        <dbReference type="Proteomes" id="UP000094444"/>
    </source>
</evidence>
<protein>
    <submittedName>
        <fullName evidence="1">Uncharacterized protein</fullName>
    </submittedName>
</protein>
<proteinExistence type="predicted"/>
<accession>A0A2P5I364</accession>
<dbReference type="OrthoDB" id="5973539at2759"/>
<evidence type="ECO:0000313" key="1">
    <source>
        <dbReference type="EMBL" id="POS76924.1"/>
    </source>
</evidence>
<organism evidence="1 2">
    <name type="scientific">Diaporthe helianthi</name>
    <dbReference type="NCBI Taxonomy" id="158607"/>
    <lineage>
        <taxon>Eukaryota</taxon>
        <taxon>Fungi</taxon>
        <taxon>Dikarya</taxon>
        <taxon>Ascomycota</taxon>
        <taxon>Pezizomycotina</taxon>
        <taxon>Sordariomycetes</taxon>
        <taxon>Sordariomycetidae</taxon>
        <taxon>Diaporthales</taxon>
        <taxon>Diaporthaceae</taxon>
        <taxon>Diaporthe</taxon>
    </lineage>
</organism>
<sequence>MVPSTKSAASTHCSLPGEDSLGEFMQHLMSLRVPYVKQVMFVQQSQLFTAVMDDTIAIGVMSGPEAIFADETGSPLNKDWVASKGSMQLSQIRSKFSGAPRDLQPADVHITVEHHVYLDVKPFPSFRDRALMAITQGPPLF</sequence>
<gene>
    <name evidence="1" type="ORF">DHEL01_v204681</name>
</gene>